<dbReference type="GO" id="GO:0042054">
    <property type="term" value="F:histone methyltransferase activity"/>
    <property type="evidence" value="ECO:0007669"/>
    <property type="project" value="TreeGrafter"/>
</dbReference>
<dbReference type="AlphaFoldDB" id="A0A8C3AY99"/>
<organism evidence="2 3">
    <name type="scientific">Cyclopterus lumpus</name>
    <name type="common">Lumpsucker</name>
    <dbReference type="NCBI Taxonomy" id="8103"/>
    <lineage>
        <taxon>Eukaryota</taxon>
        <taxon>Metazoa</taxon>
        <taxon>Chordata</taxon>
        <taxon>Craniata</taxon>
        <taxon>Vertebrata</taxon>
        <taxon>Euteleostomi</taxon>
        <taxon>Actinopterygii</taxon>
        <taxon>Neopterygii</taxon>
        <taxon>Teleostei</taxon>
        <taxon>Neoteleostei</taxon>
        <taxon>Acanthomorphata</taxon>
        <taxon>Eupercaria</taxon>
        <taxon>Perciformes</taxon>
        <taxon>Cottioidei</taxon>
        <taxon>Cottales</taxon>
        <taxon>Cyclopteridae</taxon>
        <taxon>Cyclopterus</taxon>
    </lineage>
</organism>
<sequence>MLLAANVASYTTFSTYAVVLPKTCKYTLKCVLLHGIQHGVYIVSVCLYAVETSSMTEYTRQLVKQNGCEEVFTVLQGRAEEIELHEQADVLVSEWMGNCLLFMVESVLLARDCWLKEGSVMWPSSAALSLVPCPANSYYAEKKAFWEQPCGLDLTPLQ</sequence>
<evidence type="ECO:0000313" key="3">
    <source>
        <dbReference type="Proteomes" id="UP000694565"/>
    </source>
</evidence>
<dbReference type="Gene3D" id="3.40.50.150">
    <property type="entry name" value="Vaccinia Virus protein VP39"/>
    <property type="match status" value="1"/>
</dbReference>
<dbReference type="Proteomes" id="UP000694565">
    <property type="component" value="Unplaced"/>
</dbReference>
<dbReference type="InterPro" id="IPR029063">
    <property type="entry name" value="SAM-dependent_MTases_sf"/>
</dbReference>
<dbReference type="PANTHER" id="PTHR11006:SF92">
    <property type="entry name" value="PROTEIN ARGININE N-METHYLTRANSFERASE 2"/>
    <property type="match status" value="1"/>
</dbReference>
<keyword evidence="3" id="KW-1185">Reference proteome</keyword>
<reference evidence="2" key="2">
    <citation type="submission" date="2025-09" db="UniProtKB">
        <authorList>
            <consortium name="Ensembl"/>
        </authorList>
    </citation>
    <scope>IDENTIFICATION</scope>
</reference>
<dbReference type="InterPro" id="IPR025799">
    <property type="entry name" value="Arg_MeTrfase"/>
</dbReference>
<dbReference type="GO" id="GO:0005634">
    <property type="term" value="C:nucleus"/>
    <property type="evidence" value="ECO:0007669"/>
    <property type="project" value="TreeGrafter"/>
</dbReference>
<evidence type="ECO:0008006" key="4">
    <source>
        <dbReference type="Google" id="ProtNLM"/>
    </source>
</evidence>
<name>A0A8C3AY99_CYCLU</name>
<dbReference type="GO" id="GO:0016274">
    <property type="term" value="F:protein-arginine N-methyltransferase activity"/>
    <property type="evidence" value="ECO:0007669"/>
    <property type="project" value="InterPro"/>
</dbReference>
<evidence type="ECO:0000256" key="1">
    <source>
        <dbReference type="ARBA" id="ARBA00022691"/>
    </source>
</evidence>
<dbReference type="Ensembl" id="ENSCLMT00005050266.1">
    <property type="protein sequence ID" value="ENSCLMP00005048617.1"/>
    <property type="gene ID" value="ENSCLMG00005022244.1"/>
</dbReference>
<dbReference type="PANTHER" id="PTHR11006">
    <property type="entry name" value="PROTEIN ARGININE N-METHYLTRANSFERASE"/>
    <property type="match status" value="1"/>
</dbReference>
<keyword evidence="1" id="KW-0949">S-adenosyl-L-methionine</keyword>
<dbReference type="GeneTree" id="ENSGT00940000160683"/>
<reference evidence="2" key="1">
    <citation type="submission" date="2025-08" db="UniProtKB">
        <authorList>
            <consortium name="Ensembl"/>
        </authorList>
    </citation>
    <scope>IDENTIFICATION</scope>
</reference>
<accession>A0A8C3AY99</accession>
<evidence type="ECO:0000313" key="2">
    <source>
        <dbReference type="Ensembl" id="ENSCLMP00005048617.1"/>
    </source>
</evidence>
<proteinExistence type="predicted"/>
<protein>
    <recommendedName>
        <fullName evidence="4">Protein arginine N-methyltransferase 2</fullName>
    </recommendedName>
</protein>
<dbReference type="SUPFAM" id="SSF53335">
    <property type="entry name" value="S-adenosyl-L-methionine-dependent methyltransferases"/>
    <property type="match status" value="1"/>
</dbReference>